<feature type="region of interest" description="Disordered" evidence="1">
    <location>
        <begin position="51"/>
        <end position="83"/>
    </location>
</feature>
<proteinExistence type="predicted"/>
<evidence type="ECO:0000256" key="1">
    <source>
        <dbReference type="SAM" id="MobiDB-lite"/>
    </source>
</evidence>
<feature type="compositionally biased region" description="Polar residues" evidence="1">
    <location>
        <begin position="51"/>
        <end position="65"/>
    </location>
</feature>
<reference evidence="2" key="1">
    <citation type="submission" date="2022-01" db="EMBL/GenBank/DDBJ databases">
        <authorList>
            <person name="King R."/>
        </authorList>
    </citation>
    <scope>NUCLEOTIDE SEQUENCE</scope>
</reference>
<gene>
    <name evidence="2" type="ORF">NEZAVI_LOCUS13289</name>
</gene>
<organism evidence="2 3">
    <name type="scientific">Nezara viridula</name>
    <name type="common">Southern green stink bug</name>
    <name type="synonym">Cimex viridulus</name>
    <dbReference type="NCBI Taxonomy" id="85310"/>
    <lineage>
        <taxon>Eukaryota</taxon>
        <taxon>Metazoa</taxon>
        <taxon>Ecdysozoa</taxon>
        <taxon>Arthropoda</taxon>
        <taxon>Hexapoda</taxon>
        <taxon>Insecta</taxon>
        <taxon>Pterygota</taxon>
        <taxon>Neoptera</taxon>
        <taxon>Paraneoptera</taxon>
        <taxon>Hemiptera</taxon>
        <taxon>Heteroptera</taxon>
        <taxon>Panheteroptera</taxon>
        <taxon>Pentatomomorpha</taxon>
        <taxon>Pentatomoidea</taxon>
        <taxon>Pentatomidae</taxon>
        <taxon>Pentatominae</taxon>
        <taxon>Nezara</taxon>
    </lineage>
</organism>
<name>A0A9P0MVF1_NEZVI</name>
<protein>
    <submittedName>
        <fullName evidence="2">Uncharacterized protein</fullName>
    </submittedName>
</protein>
<accession>A0A9P0MVF1</accession>
<sequence length="83" mass="9298">MAESRFPKMILEDDDKESDHVIGTKDSRLLEFIFRGLGMAKIIVVTPSISQPRPTAVRQTAQDYLQSHARGTDSEPPRKADTV</sequence>
<evidence type="ECO:0000313" key="2">
    <source>
        <dbReference type="EMBL" id="CAH1404981.1"/>
    </source>
</evidence>
<keyword evidence="3" id="KW-1185">Reference proteome</keyword>
<evidence type="ECO:0000313" key="3">
    <source>
        <dbReference type="Proteomes" id="UP001152798"/>
    </source>
</evidence>
<feature type="compositionally biased region" description="Basic and acidic residues" evidence="1">
    <location>
        <begin position="70"/>
        <end position="83"/>
    </location>
</feature>
<dbReference type="EMBL" id="OV725082">
    <property type="protein sequence ID" value="CAH1404981.1"/>
    <property type="molecule type" value="Genomic_DNA"/>
</dbReference>
<dbReference type="Proteomes" id="UP001152798">
    <property type="component" value="Chromosome 6"/>
</dbReference>
<dbReference type="AlphaFoldDB" id="A0A9P0MVF1"/>